<reference evidence="2 3" key="1">
    <citation type="journal article" date="2011" name="Nature">
        <title>Genome sequencing reveals insights into physiology and longevity of the naked mole rat.</title>
        <authorList>
            <person name="Kim E.B."/>
            <person name="Fang X."/>
            <person name="Fushan A.A."/>
            <person name="Huang Z."/>
            <person name="Lobanov A.V."/>
            <person name="Han L."/>
            <person name="Marino S.M."/>
            <person name="Sun X."/>
            <person name="Turanov A.A."/>
            <person name="Yang P."/>
            <person name="Yim S.H."/>
            <person name="Zhao X."/>
            <person name="Kasaikina M.V."/>
            <person name="Stoletzki N."/>
            <person name="Peng C."/>
            <person name="Polak P."/>
            <person name="Xiong Z."/>
            <person name="Kiezun A."/>
            <person name="Zhu Y."/>
            <person name="Chen Y."/>
            <person name="Kryukov G.V."/>
            <person name="Zhang Q."/>
            <person name="Peshkin L."/>
            <person name="Yang L."/>
            <person name="Bronson R.T."/>
            <person name="Buffenstein R."/>
            <person name="Wang B."/>
            <person name="Han C."/>
            <person name="Li Q."/>
            <person name="Chen L."/>
            <person name="Zhao W."/>
            <person name="Sunyaev S.R."/>
            <person name="Park T.J."/>
            <person name="Zhang G."/>
            <person name="Wang J."/>
            <person name="Gladyshev V.N."/>
        </authorList>
    </citation>
    <scope>NUCLEOTIDE SEQUENCE [LARGE SCALE GENOMIC DNA]</scope>
</reference>
<evidence type="ECO:0000313" key="3">
    <source>
        <dbReference type="Proteomes" id="UP000006813"/>
    </source>
</evidence>
<gene>
    <name evidence="2" type="ORF">GW7_05278</name>
</gene>
<dbReference type="Proteomes" id="UP000006813">
    <property type="component" value="Unassembled WGS sequence"/>
</dbReference>
<feature type="compositionally biased region" description="Polar residues" evidence="1">
    <location>
        <begin position="62"/>
        <end position="78"/>
    </location>
</feature>
<dbReference type="AlphaFoldDB" id="G5BA95"/>
<feature type="region of interest" description="Disordered" evidence="1">
    <location>
        <begin position="22"/>
        <end position="124"/>
    </location>
</feature>
<evidence type="ECO:0000256" key="1">
    <source>
        <dbReference type="SAM" id="MobiDB-lite"/>
    </source>
</evidence>
<organism evidence="2 3">
    <name type="scientific">Heterocephalus glaber</name>
    <name type="common">Naked mole rat</name>
    <dbReference type="NCBI Taxonomy" id="10181"/>
    <lineage>
        <taxon>Eukaryota</taxon>
        <taxon>Metazoa</taxon>
        <taxon>Chordata</taxon>
        <taxon>Craniata</taxon>
        <taxon>Vertebrata</taxon>
        <taxon>Euteleostomi</taxon>
        <taxon>Mammalia</taxon>
        <taxon>Eutheria</taxon>
        <taxon>Euarchontoglires</taxon>
        <taxon>Glires</taxon>
        <taxon>Rodentia</taxon>
        <taxon>Hystricomorpha</taxon>
        <taxon>Bathyergidae</taxon>
        <taxon>Heterocephalus</taxon>
    </lineage>
</organism>
<name>G5BA95_HETGA</name>
<sequence length="124" mass="13776">MAPPSVPQPVLFCDLPVCFQVAKKSSRARRPGPRTGKKLSPRASPRPPRDRRRKPQQGLAVLSTNRGSSPSKMRQGSSRALGARKRCTRRGPKRSPAKLGRNRSTRGRSRGRRAPASRKTMPMR</sequence>
<feature type="compositionally biased region" description="Basic residues" evidence="1">
    <location>
        <begin position="24"/>
        <end position="40"/>
    </location>
</feature>
<dbReference type="InParanoid" id="G5BA95"/>
<accession>G5BA95</accession>
<protein>
    <submittedName>
        <fullName evidence="2">Uncharacterized protein</fullName>
    </submittedName>
</protein>
<evidence type="ECO:0000313" key="2">
    <source>
        <dbReference type="EMBL" id="EHB06206.1"/>
    </source>
</evidence>
<dbReference type="EMBL" id="JH169221">
    <property type="protein sequence ID" value="EHB06206.1"/>
    <property type="molecule type" value="Genomic_DNA"/>
</dbReference>
<feature type="compositionally biased region" description="Basic residues" evidence="1">
    <location>
        <begin position="82"/>
        <end position="116"/>
    </location>
</feature>
<proteinExistence type="predicted"/>